<accession>A9BHF5</accession>
<dbReference type="Gene3D" id="1.20.1290.10">
    <property type="entry name" value="AhpD-like"/>
    <property type="match status" value="1"/>
</dbReference>
<dbReference type="KEGG" id="pmo:Pmob_0840"/>
<dbReference type="HOGENOM" id="CLU_137228_2_2_0"/>
<dbReference type="NCBIfam" id="TIGR00778">
    <property type="entry name" value="ahpD_dom"/>
    <property type="match status" value="1"/>
</dbReference>
<sequence>MKYEDLKFFFEKIVKYITKIIKGVISVSMKDSFQKAMDWMKEFSKTNPEQMKSFQNMMEAIEKEEGAVLDKKTKELIAVALSIARNCEWCIACHVKFALEAGATEEEILEAAWVAVLMGGGPALMHAGLVLEALKDLK</sequence>
<dbReference type="GO" id="GO:0051920">
    <property type="term" value="F:peroxiredoxin activity"/>
    <property type="evidence" value="ECO:0007669"/>
    <property type="project" value="InterPro"/>
</dbReference>
<dbReference type="Proteomes" id="UP000000789">
    <property type="component" value="Chromosome"/>
</dbReference>
<dbReference type="eggNOG" id="COG0599">
    <property type="taxonomic scope" value="Bacteria"/>
</dbReference>
<dbReference type="PANTHER" id="PTHR33930">
    <property type="entry name" value="ALKYL HYDROPEROXIDE REDUCTASE AHPD"/>
    <property type="match status" value="1"/>
</dbReference>
<dbReference type="STRING" id="403833.Pmob_0840"/>
<organism evidence="2 3">
    <name type="scientific">Petrotoga mobilis (strain DSM 10674 / SJ95)</name>
    <dbReference type="NCBI Taxonomy" id="403833"/>
    <lineage>
        <taxon>Bacteria</taxon>
        <taxon>Thermotogati</taxon>
        <taxon>Thermotogota</taxon>
        <taxon>Thermotogae</taxon>
        <taxon>Petrotogales</taxon>
        <taxon>Petrotogaceae</taxon>
        <taxon>Petrotoga</taxon>
    </lineage>
</organism>
<proteinExistence type="predicted"/>
<dbReference type="InterPro" id="IPR003779">
    <property type="entry name" value="CMD-like"/>
</dbReference>
<keyword evidence="3" id="KW-1185">Reference proteome</keyword>
<dbReference type="InterPro" id="IPR004675">
    <property type="entry name" value="AhpD_core"/>
</dbReference>
<reference evidence="2" key="1">
    <citation type="submission" date="2007-11" db="EMBL/GenBank/DDBJ databases">
        <title>Complete sequence of Petroga mobilis SJ95.</title>
        <authorList>
            <consortium name="US DOE Joint Genome Institute"/>
            <person name="Copeland A."/>
            <person name="Lucas S."/>
            <person name="Lapidus A."/>
            <person name="Barry K."/>
            <person name="Glavina del Rio T."/>
            <person name="Dalin E."/>
            <person name="Tice H."/>
            <person name="Pitluck S."/>
            <person name="Meincke L."/>
            <person name="Brettin T."/>
            <person name="Bruce D."/>
            <person name="Detter J.C."/>
            <person name="Han C."/>
            <person name="Kuske C.R."/>
            <person name="Schmutz J."/>
            <person name="Larimer F."/>
            <person name="Land M."/>
            <person name="Hauser L."/>
            <person name="Kyrpides N."/>
            <person name="Mikhailova N."/>
            <person name="Noll K."/>
            <person name="Richardson P."/>
        </authorList>
    </citation>
    <scope>NUCLEOTIDE SEQUENCE [LARGE SCALE GENOMIC DNA]</scope>
    <source>
        <strain evidence="2">SJ95</strain>
    </source>
</reference>
<dbReference type="InterPro" id="IPR029032">
    <property type="entry name" value="AhpD-like"/>
</dbReference>
<dbReference type="Pfam" id="PF02627">
    <property type="entry name" value="CMD"/>
    <property type="match status" value="1"/>
</dbReference>
<dbReference type="PANTHER" id="PTHR33930:SF2">
    <property type="entry name" value="BLR3452 PROTEIN"/>
    <property type="match status" value="1"/>
</dbReference>
<evidence type="ECO:0000259" key="1">
    <source>
        <dbReference type="Pfam" id="PF02627"/>
    </source>
</evidence>
<name>A9BHF5_PETMO</name>
<gene>
    <name evidence="2" type="ordered locus">Pmob_0840</name>
</gene>
<feature type="domain" description="Carboxymuconolactone decarboxylase-like" evidence="1">
    <location>
        <begin position="48"/>
        <end position="132"/>
    </location>
</feature>
<protein>
    <submittedName>
        <fullName evidence="2">Alkylhydroperoxidase like protein, AhpD family</fullName>
    </submittedName>
</protein>
<dbReference type="AlphaFoldDB" id="A9BHF5"/>
<dbReference type="SUPFAM" id="SSF69118">
    <property type="entry name" value="AhpD-like"/>
    <property type="match status" value="1"/>
</dbReference>
<evidence type="ECO:0000313" key="2">
    <source>
        <dbReference type="EMBL" id="ABX31564.1"/>
    </source>
</evidence>
<evidence type="ECO:0000313" key="3">
    <source>
        <dbReference type="Proteomes" id="UP000000789"/>
    </source>
</evidence>
<dbReference type="EMBL" id="CP000879">
    <property type="protein sequence ID" value="ABX31564.1"/>
    <property type="molecule type" value="Genomic_DNA"/>
</dbReference>